<accession>A0A0P8AGB1</accession>
<dbReference type="AlphaFoldDB" id="A0A0P8AGB1"/>
<dbReference type="EMBL" id="LKCM01000152">
    <property type="protein sequence ID" value="KPQ43390.1"/>
    <property type="molecule type" value="Genomic_DNA"/>
</dbReference>
<keyword evidence="2" id="KW-1133">Transmembrane helix</keyword>
<dbReference type="Pfam" id="PF18204">
    <property type="entry name" value="PGF-CTERM"/>
    <property type="match status" value="1"/>
</dbReference>
<sequence length="284" mass="31454">MKSIKLIAIIFILLVLFPATVSAASYKIEDISKKEYVTGQYGKTACALGIGDCIFLITDKDGSQYYKLDRDRLLPGSIVAAKSQPSATINQGQPSVSLSYTIKGSGADGFNAHNQKYEWYDYYGRFINTFQINLPYDKEYVVIQKLASPPSPGGWGYTIIEFVEINIKNQNCPHLPCSPEYNQVWAKGDEFYPNVIVLGVATPTPTPRYTANPTPYPTYSNPEPTNTPQTTVTYSYPKPTLTPIKPKIIPKPIADTLGIKETPGFGFGLAIIGIIAVFYLRRKL</sequence>
<proteinExistence type="predicted"/>
<keyword evidence="2" id="KW-0472">Membrane</keyword>
<feature type="domain" description="PGF-CTERM archaeal protein-sorting signal" evidence="3">
    <location>
        <begin position="262"/>
        <end position="283"/>
    </location>
</feature>
<evidence type="ECO:0000256" key="1">
    <source>
        <dbReference type="ARBA" id="ARBA00022729"/>
    </source>
</evidence>
<evidence type="ECO:0000313" key="5">
    <source>
        <dbReference type="Proteomes" id="UP000050360"/>
    </source>
</evidence>
<protein>
    <recommendedName>
        <fullName evidence="3">PGF-CTERM archaeal protein-sorting signal domain-containing protein</fullName>
    </recommendedName>
</protein>
<name>A0A0P8AGB1_9EURY</name>
<reference evidence="4 5" key="1">
    <citation type="submission" date="2015-09" db="EMBL/GenBank/DDBJ databases">
        <title>A metagenomics-based metabolic model of nitrate-dependent anaerobic oxidation of methane by Methanoperedens-like archaea.</title>
        <authorList>
            <person name="Arshad A."/>
            <person name="Speth D.R."/>
            <person name="De Graaf R.M."/>
            <person name="Op Den Camp H.J."/>
            <person name="Jetten M.S."/>
            <person name="Welte C.U."/>
        </authorList>
    </citation>
    <scope>NUCLEOTIDE SEQUENCE [LARGE SCALE GENOMIC DNA]</scope>
</reference>
<dbReference type="Proteomes" id="UP000050360">
    <property type="component" value="Unassembled WGS sequence"/>
</dbReference>
<gene>
    <name evidence="4" type="ORF">MPEBLZ_02056</name>
</gene>
<feature type="transmembrane region" description="Helical" evidence="2">
    <location>
        <begin position="262"/>
        <end position="280"/>
    </location>
</feature>
<organism evidence="4 5">
    <name type="scientific">Candidatus Methanoperedens nitratireducens</name>
    <dbReference type="NCBI Taxonomy" id="1392998"/>
    <lineage>
        <taxon>Archaea</taxon>
        <taxon>Methanobacteriati</taxon>
        <taxon>Methanobacteriota</taxon>
        <taxon>Stenosarchaea group</taxon>
        <taxon>Methanomicrobia</taxon>
        <taxon>Methanosarcinales</taxon>
        <taxon>ANME-2 cluster</taxon>
        <taxon>Candidatus Methanoperedentaceae</taxon>
        <taxon>Candidatus Methanoperedens</taxon>
    </lineage>
</organism>
<keyword evidence="1" id="KW-0732">Signal</keyword>
<keyword evidence="2" id="KW-0812">Transmembrane</keyword>
<dbReference type="InterPro" id="IPR026371">
    <property type="entry name" value="PGF_CTERM"/>
</dbReference>
<comment type="caution">
    <text evidence="4">The sequence shown here is derived from an EMBL/GenBank/DDBJ whole genome shotgun (WGS) entry which is preliminary data.</text>
</comment>
<evidence type="ECO:0000313" key="4">
    <source>
        <dbReference type="EMBL" id="KPQ43390.1"/>
    </source>
</evidence>
<evidence type="ECO:0000256" key="2">
    <source>
        <dbReference type="SAM" id="Phobius"/>
    </source>
</evidence>
<evidence type="ECO:0000259" key="3">
    <source>
        <dbReference type="Pfam" id="PF18204"/>
    </source>
</evidence>